<keyword evidence="4 10" id="KW-0812">Transmembrane</keyword>
<keyword evidence="14" id="KW-1185">Reference proteome</keyword>
<dbReference type="GO" id="GO:0005886">
    <property type="term" value="C:plasma membrane"/>
    <property type="evidence" value="ECO:0007669"/>
    <property type="project" value="UniProtKB-SubCell"/>
</dbReference>
<evidence type="ECO:0000256" key="1">
    <source>
        <dbReference type="ARBA" id="ARBA00004651"/>
    </source>
</evidence>
<gene>
    <name evidence="13" type="ORF">HPB48_018715</name>
</gene>
<feature type="transmembrane region" description="Helical" evidence="11">
    <location>
        <begin position="186"/>
        <end position="205"/>
    </location>
</feature>
<evidence type="ECO:0000256" key="7">
    <source>
        <dbReference type="ARBA" id="ARBA00023136"/>
    </source>
</evidence>
<dbReference type="PANTHER" id="PTHR46925">
    <property type="entry name" value="G-PROTEIN COUPLED RECEPTOR TKR-1-RELATED"/>
    <property type="match status" value="1"/>
</dbReference>
<reference evidence="13 14" key="1">
    <citation type="journal article" date="2020" name="Cell">
        <title>Large-Scale Comparative Analyses of Tick Genomes Elucidate Their Genetic Diversity and Vector Capacities.</title>
        <authorList>
            <consortium name="Tick Genome and Microbiome Consortium (TIGMIC)"/>
            <person name="Jia N."/>
            <person name="Wang J."/>
            <person name="Shi W."/>
            <person name="Du L."/>
            <person name="Sun Y."/>
            <person name="Zhan W."/>
            <person name="Jiang J.F."/>
            <person name="Wang Q."/>
            <person name="Zhang B."/>
            <person name="Ji P."/>
            <person name="Bell-Sakyi L."/>
            <person name="Cui X.M."/>
            <person name="Yuan T.T."/>
            <person name="Jiang B.G."/>
            <person name="Yang W.F."/>
            <person name="Lam T.T."/>
            <person name="Chang Q.C."/>
            <person name="Ding S.J."/>
            <person name="Wang X.J."/>
            <person name="Zhu J.G."/>
            <person name="Ruan X.D."/>
            <person name="Zhao L."/>
            <person name="Wei J.T."/>
            <person name="Ye R.Z."/>
            <person name="Que T.C."/>
            <person name="Du C.H."/>
            <person name="Zhou Y.H."/>
            <person name="Cheng J.X."/>
            <person name="Dai P.F."/>
            <person name="Guo W.B."/>
            <person name="Han X.H."/>
            <person name="Huang E.J."/>
            <person name="Li L.F."/>
            <person name="Wei W."/>
            <person name="Gao Y.C."/>
            <person name="Liu J.Z."/>
            <person name="Shao H.Z."/>
            <person name="Wang X."/>
            <person name="Wang C.C."/>
            <person name="Yang T.C."/>
            <person name="Huo Q.B."/>
            <person name="Li W."/>
            <person name="Chen H.Y."/>
            <person name="Chen S.E."/>
            <person name="Zhou L.G."/>
            <person name="Ni X.B."/>
            <person name="Tian J.H."/>
            <person name="Sheng Y."/>
            <person name="Liu T."/>
            <person name="Pan Y.S."/>
            <person name="Xia L.Y."/>
            <person name="Li J."/>
            <person name="Zhao F."/>
            <person name="Cao W.C."/>
        </authorList>
    </citation>
    <scope>NUCLEOTIDE SEQUENCE [LARGE SCALE GENOMIC DNA]</scope>
    <source>
        <strain evidence="13">HaeL-2018</strain>
    </source>
</reference>
<comment type="similarity">
    <text evidence="2 10">Belongs to the G-protein coupled receptor 1 family.</text>
</comment>
<dbReference type="Gene3D" id="1.20.1070.10">
    <property type="entry name" value="Rhodopsin 7-helix transmembrane proteins"/>
    <property type="match status" value="1"/>
</dbReference>
<dbReference type="EMBL" id="JABSTR010000004">
    <property type="protein sequence ID" value="KAH9368485.1"/>
    <property type="molecule type" value="Genomic_DNA"/>
</dbReference>
<dbReference type="OrthoDB" id="5981855at2759"/>
<dbReference type="VEuPathDB" id="VectorBase:HLOH_045453"/>
<dbReference type="OMA" id="TCIEVST"/>
<keyword evidence="7 11" id="KW-0472">Membrane</keyword>
<keyword evidence="8 10" id="KW-0675">Receptor</keyword>
<comment type="subcellular location">
    <subcellularLocation>
        <location evidence="1">Cell membrane</location>
        <topology evidence="1">Multi-pass membrane protein</topology>
    </subcellularLocation>
</comment>
<dbReference type="PRINTS" id="PR00237">
    <property type="entry name" value="GPCRRHODOPSN"/>
</dbReference>
<dbReference type="GO" id="GO:0004995">
    <property type="term" value="F:tachykinin receptor activity"/>
    <property type="evidence" value="ECO:0007669"/>
    <property type="project" value="InterPro"/>
</dbReference>
<evidence type="ECO:0000256" key="11">
    <source>
        <dbReference type="SAM" id="Phobius"/>
    </source>
</evidence>
<keyword evidence="5 11" id="KW-1133">Transmembrane helix</keyword>
<evidence type="ECO:0000256" key="5">
    <source>
        <dbReference type="ARBA" id="ARBA00022989"/>
    </source>
</evidence>
<evidence type="ECO:0000313" key="14">
    <source>
        <dbReference type="Proteomes" id="UP000821853"/>
    </source>
</evidence>
<evidence type="ECO:0000256" key="6">
    <source>
        <dbReference type="ARBA" id="ARBA00023040"/>
    </source>
</evidence>
<feature type="domain" description="G-protein coupled receptors family 1 profile" evidence="12">
    <location>
        <begin position="103"/>
        <end position="220"/>
    </location>
</feature>
<feature type="transmembrane region" description="Helical" evidence="11">
    <location>
        <begin position="160"/>
        <end position="179"/>
    </location>
</feature>
<comment type="caution">
    <text evidence="13">The sequence shown here is derived from an EMBL/GenBank/DDBJ whole genome shotgun (WGS) entry which is preliminary data.</text>
</comment>
<dbReference type="PROSITE" id="PS00237">
    <property type="entry name" value="G_PROTEIN_RECEP_F1_1"/>
    <property type="match status" value="1"/>
</dbReference>
<protein>
    <recommendedName>
        <fullName evidence="12">G-protein coupled receptors family 1 profile domain-containing protein</fullName>
    </recommendedName>
</protein>
<dbReference type="InterPro" id="IPR000276">
    <property type="entry name" value="GPCR_Rhodpsn"/>
</dbReference>
<name>A0A9J6FZF6_HAELO</name>
<dbReference type="PANTHER" id="PTHR46925:SF2">
    <property type="entry name" value="G-PROTEIN COUPLED RECEPTOR TKR-1-RELATED"/>
    <property type="match status" value="1"/>
</dbReference>
<evidence type="ECO:0000256" key="2">
    <source>
        <dbReference type="ARBA" id="ARBA00010663"/>
    </source>
</evidence>
<keyword evidence="9 10" id="KW-0807">Transducer</keyword>
<feature type="transmembrane region" description="Helical" evidence="11">
    <location>
        <begin position="89"/>
        <end position="112"/>
    </location>
</feature>
<evidence type="ECO:0000256" key="10">
    <source>
        <dbReference type="RuleBase" id="RU000688"/>
    </source>
</evidence>
<dbReference type="SUPFAM" id="SSF81321">
    <property type="entry name" value="Family A G protein-coupled receptor-like"/>
    <property type="match status" value="1"/>
</dbReference>
<dbReference type="InterPro" id="IPR001681">
    <property type="entry name" value="Neurokn_rcpt"/>
</dbReference>
<dbReference type="AlphaFoldDB" id="A0A9J6FZF6"/>
<evidence type="ECO:0000256" key="4">
    <source>
        <dbReference type="ARBA" id="ARBA00022692"/>
    </source>
</evidence>
<keyword evidence="3" id="KW-1003">Cell membrane</keyword>
<accession>A0A9J6FZF6</accession>
<organism evidence="13 14">
    <name type="scientific">Haemaphysalis longicornis</name>
    <name type="common">Bush tick</name>
    <dbReference type="NCBI Taxonomy" id="44386"/>
    <lineage>
        <taxon>Eukaryota</taxon>
        <taxon>Metazoa</taxon>
        <taxon>Ecdysozoa</taxon>
        <taxon>Arthropoda</taxon>
        <taxon>Chelicerata</taxon>
        <taxon>Arachnida</taxon>
        <taxon>Acari</taxon>
        <taxon>Parasitiformes</taxon>
        <taxon>Ixodida</taxon>
        <taxon>Ixodoidea</taxon>
        <taxon>Ixodidae</taxon>
        <taxon>Haemaphysalinae</taxon>
        <taxon>Haemaphysalis</taxon>
    </lineage>
</organism>
<sequence>MSHSEEGNLHQVSDVLGYLGSRNATPGGGYQNNSMAGVSGGGLYRDVLESLNQTTLVSGASTSQAAGTAVVNVDSERQFVLAVWIQLGYAFLFGGMVLVAALGNATVVWIVLAHRRMRSVTNYFLVNLSVADLLTSTLNAVFNLVYMLESHWPFGEAYCIFNNFIASLTVACSAFTMAAMSIDRSVLLLCACFSQMFSLALRTLVYSPQLMTFCSQCEHG</sequence>
<evidence type="ECO:0000256" key="8">
    <source>
        <dbReference type="ARBA" id="ARBA00023170"/>
    </source>
</evidence>
<dbReference type="PROSITE" id="PS50262">
    <property type="entry name" value="G_PROTEIN_RECEP_F1_2"/>
    <property type="match status" value="1"/>
</dbReference>
<evidence type="ECO:0000256" key="3">
    <source>
        <dbReference type="ARBA" id="ARBA00022475"/>
    </source>
</evidence>
<evidence type="ECO:0000256" key="9">
    <source>
        <dbReference type="ARBA" id="ARBA00023224"/>
    </source>
</evidence>
<dbReference type="Pfam" id="PF00001">
    <property type="entry name" value="7tm_1"/>
    <property type="match status" value="1"/>
</dbReference>
<evidence type="ECO:0000313" key="13">
    <source>
        <dbReference type="EMBL" id="KAH9368485.1"/>
    </source>
</evidence>
<dbReference type="InterPro" id="IPR017452">
    <property type="entry name" value="GPCR_Rhodpsn_7TM"/>
</dbReference>
<proteinExistence type="inferred from homology"/>
<feature type="transmembrane region" description="Helical" evidence="11">
    <location>
        <begin position="124"/>
        <end position="148"/>
    </location>
</feature>
<keyword evidence="6 10" id="KW-0297">G-protein coupled receptor</keyword>
<evidence type="ECO:0000259" key="12">
    <source>
        <dbReference type="PROSITE" id="PS50262"/>
    </source>
</evidence>
<dbReference type="Proteomes" id="UP000821853">
    <property type="component" value="Chromosome 2"/>
</dbReference>